<organism evidence="2 3">
    <name type="scientific">Saccharospirillum mangrovi</name>
    <dbReference type="NCBI Taxonomy" id="2161747"/>
    <lineage>
        <taxon>Bacteria</taxon>
        <taxon>Pseudomonadati</taxon>
        <taxon>Pseudomonadota</taxon>
        <taxon>Gammaproteobacteria</taxon>
        <taxon>Oceanospirillales</taxon>
        <taxon>Saccharospirillaceae</taxon>
        <taxon>Saccharospirillum</taxon>
    </lineage>
</organism>
<reference evidence="3" key="1">
    <citation type="journal article" date="2019" name="Int. J. Syst. Evol. Microbiol.">
        <title>The Global Catalogue of Microorganisms (GCM) 10K type strain sequencing project: providing services to taxonomists for standard genome sequencing and annotation.</title>
        <authorList>
            <consortium name="The Broad Institute Genomics Platform"/>
            <consortium name="The Broad Institute Genome Sequencing Center for Infectious Disease"/>
            <person name="Wu L."/>
            <person name="Ma J."/>
        </authorList>
    </citation>
    <scope>NUCLEOTIDE SEQUENCE [LARGE SCALE GENOMIC DNA]</scope>
    <source>
        <strain evidence="3">IBRC 10765</strain>
    </source>
</reference>
<evidence type="ECO:0008006" key="4">
    <source>
        <dbReference type="Google" id="ProtNLM"/>
    </source>
</evidence>
<feature type="chain" id="PRO_5046005844" description="DUF3261 domain-containing protein" evidence="1">
    <location>
        <begin position="21"/>
        <end position="188"/>
    </location>
</feature>
<gene>
    <name evidence="2" type="ORF">ACFOOG_06710</name>
</gene>
<evidence type="ECO:0000313" key="3">
    <source>
        <dbReference type="Proteomes" id="UP001595617"/>
    </source>
</evidence>
<name>A0ABV7ZWE9_9GAMM</name>
<accession>A0ABV7ZWE9</accession>
<keyword evidence="1" id="KW-0732">Signal</keyword>
<comment type="caution">
    <text evidence="2">The sequence shown here is derived from an EMBL/GenBank/DDBJ whole genome shotgun (WGS) entry which is preliminary data.</text>
</comment>
<dbReference type="Proteomes" id="UP001595617">
    <property type="component" value="Unassembled WGS sequence"/>
</dbReference>
<protein>
    <recommendedName>
        <fullName evidence="4">DUF3261 domain-containing protein</fullName>
    </recommendedName>
</protein>
<proteinExistence type="predicted"/>
<dbReference type="EMBL" id="JBHRYR010000002">
    <property type="protein sequence ID" value="MFC3852521.1"/>
    <property type="molecule type" value="Genomic_DNA"/>
</dbReference>
<feature type="signal peptide" evidence="1">
    <location>
        <begin position="1"/>
        <end position="20"/>
    </location>
</feature>
<evidence type="ECO:0000313" key="2">
    <source>
        <dbReference type="EMBL" id="MFC3852521.1"/>
    </source>
</evidence>
<dbReference type="PROSITE" id="PS51257">
    <property type="entry name" value="PROKAR_LIPOPROTEIN"/>
    <property type="match status" value="1"/>
</dbReference>
<evidence type="ECO:0000256" key="1">
    <source>
        <dbReference type="SAM" id="SignalP"/>
    </source>
</evidence>
<keyword evidence="3" id="KW-1185">Reference proteome</keyword>
<dbReference type="RefSeq" id="WP_380694732.1">
    <property type="nucleotide sequence ID" value="NZ_JBHRYR010000002.1"/>
</dbReference>
<sequence length="188" mass="21193">MMWRIICSVMVLSLVGCSSAPLITQQPGELTRSYQSDLLPPESSRYAIANPLPKDSRVDLAAPRRVLSIEEMTDVRVIEEARLFTDANGLPIIELPVVPATAATQIEAAIEALEWSIRQTDYAESRISIDGTPWLERRSDQLIPARPQINIYFYSFSNGTQIHMEREGELSFPVATQRELLQELYDTL</sequence>